<protein>
    <recommendedName>
        <fullName evidence="3">Phosphatidylinositol N-acetylglucosaminyltransferase subunit H conserved domain-containing protein</fullName>
    </recommendedName>
</protein>
<gene>
    <name evidence="4" type="ORF">GFSPODELE1_LOCUS5210</name>
</gene>
<dbReference type="InterPro" id="IPR019328">
    <property type="entry name" value="PIGH-H_dom"/>
</dbReference>
<dbReference type="Pfam" id="PF10181">
    <property type="entry name" value="PIG-H"/>
    <property type="match status" value="1"/>
</dbReference>
<evidence type="ECO:0000313" key="4">
    <source>
        <dbReference type="EMBL" id="CAL1704945.1"/>
    </source>
</evidence>
<evidence type="ECO:0000256" key="1">
    <source>
        <dbReference type="ARBA" id="ARBA00004687"/>
    </source>
</evidence>
<name>A0ABP1DAR9_9APHY</name>
<evidence type="ECO:0000313" key="5">
    <source>
        <dbReference type="Proteomes" id="UP001497453"/>
    </source>
</evidence>
<reference evidence="5" key="1">
    <citation type="submission" date="2024-04" db="EMBL/GenBank/DDBJ databases">
        <authorList>
            <person name="Shaw F."/>
            <person name="Minotto A."/>
        </authorList>
    </citation>
    <scope>NUCLEOTIDE SEQUENCE [LARGE SCALE GENOMIC DNA]</scope>
</reference>
<evidence type="ECO:0000256" key="2">
    <source>
        <dbReference type="ARBA" id="ARBA00009610"/>
    </source>
</evidence>
<evidence type="ECO:0000259" key="3">
    <source>
        <dbReference type="Pfam" id="PF10181"/>
    </source>
</evidence>
<comment type="pathway">
    <text evidence="1">Glycolipid biosynthesis; glycosylphosphatidylinositol-anchor biosynthesis.</text>
</comment>
<dbReference type="InterPro" id="IPR044215">
    <property type="entry name" value="PIG-H"/>
</dbReference>
<accession>A0ABP1DAR9</accession>
<dbReference type="Proteomes" id="UP001497453">
    <property type="component" value="Chromosome 3"/>
</dbReference>
<organism evidence="4 5">
    <name type="scientific">Somion occarium</name>
    <dbReference type="NCBI Taxonomy" id="3059160"/>
    <lineage>
        <taxon>Eukaryota</taxon>
        <taxon>Fungi</taxon>
        <taxon>Dikarya</taxon>
        <taxon>Basidiomycota</taxon>
        <taxon>Agaricomycotina</taxon>
        <taxon>Agaricomycetes</taxon>
        <taxon>Polyporales</taxon>
        <taxon>Cerrenaceae</taxon>
        <taxon>Somion</taxon>
    </lineage>
</organism>
<sequence length="195" mass="22467">MHRAHPLPDHPEFSIIEYPTCREFRVENWRLARDGSRGIIKAAKWSWFDTLLPVVLAVVWPQISSSRVAVCLCAALTALYVYSKCTTVLWESVIAIPSLGVQLETHRGLPGLPLFCSRYFIPLAFLQDFIINEGLRRWNVRYYLAAIKKQDQEISLHIAYENILPYFAVLLEVYHGVHEVMFEHDILQKPDDATA</sequence>
<dbReference type="EMBL" id="OZ037946">
    <property type="protein sequence ID" value="CAL1704945.1"/>
    <property type="molecule type" value="Genomic_DNA"/>
</dbReference>
<proteinExistence type="inferred from homology"/>
<keyword evidence="5" id="KW-1185">Reference proteome</keyword>
<dbReference type="PANTHER" id="PTHR15231:SF1">
    <property type="entry name" value="PHOSPHATIDYLINOSITOL N-ACETYLGLUCOSAMINYLTRANSFERASE SUBUNIT H"/>
    <property type="match status" value="1"/>
</dbReference>
<comment type="similarity">
    <text evidence="2">Belongs to the PIGH family.</text>
</comment>
<feature type="domain" description="Phosphatidylinositol N-acetylglucosaminyltransferase subunit H conserved" evidence="3">
    <location>
        <begin position="92"/>
        <end position="159"/>
    </location>
</feature>
<dbReference type="PANTHER" id="PTHR15231">
    <property type="entry name" value="PHOSPHATIDYLINOSITOL N-ACETYLGLUCOSAMINYLTRANSFERASE SUBUNIT H"/>
    <property type="match status" value="1"/>
</dbReference>